<accession>A0A2N8KZR4</accession>
<evidence type="ECO:0000313" key="11">
    <source>
        <dbReference type="EMBL" id="PND38945.1"/>
    </source>
</evidence>
<evidence type="ECO:0000256" key="5">
    <source>
        <dbReference type="ARBA" id="ARBA00023180"/>
    </source>
</evidence>
<evidence type="ECO:0000259" key="9">
    <source>
        <dbReference type="Pfam" id="PF00728"/>
    </source>
</evidence>
<dbReference type="Gene3D" id="3.30.379.10">
    <property type="entry name" value="Chitobiase/beta-hexosaminidase domain 2-like"/>
    <property type="match status" value="1"/>
</dbReference>
<dbReference type="PRINTS" id="PR00738">
    <property type="entry name" value="GLHYDRLASE20"/>
</dbReference>
<dbReference type="Proteomes" id="UP000235916">
    <property type="component" value="Unassembled WGS sequence"/>
</dbReference>
<evidence type="ECO:0000256" key="4">
    <source>
        <dbReference type="ARBA" id="ARBA00022801"/>
    </source>
</evidence>
<feature type="domain" description="Glycoside hydrolase family 20 catalytic" evidence="9">
    <location>
        <begin position="524"/>
        <end position="581"/>
    </location>
</feature>
<proteinExistence type="inferred from homology"/>
<feature type="active site" description="Proton donor" evidence="8">
    <location>
        <position position="312"/>
    </location>
</feature>
<dbReference type="InterPro" id="IPR029018">
    <property type="entry name" value="Hex-like_dom2"/>
</dbReference>
<evidence type="ECO:0000313" key="12">
    <source>
        <dbReference type="Proteomes" id="UP000235916"/>
    </source>
</evidence>
<dbReference type="InterPro" id="IPR017853">
    <property type="entry name" value="GH"/>
</dbReference>
<comment type="caution">
    <text evidence="11">The sequence shown here is derived from an EMBL/GenBank/DDBJ whole genome shotgun (WGS) entry which is preliminary data.</text>
</comment>
<dbReference type="SUPFAM" id="SSF55545">
    <property type="entry name" value="beta-N-acetylhexosaminidase-like domain"/>
    <property type="match status" value="1"/>
</dbReference>
<gene>
    <name evidence="11" type="ORF">C1O66_16365</name>
</gene>
<dbReference type="GO" id="GO:0016231">
    <property type="term" value="F:beta-N-acetylglucosaminidase activity"/>
    <property type="evidence" value="ECO:0007669"/>
    <property type="project" value="TreeGrafter"/>
</dbReference>
<dbReference type="RefSeq" id="WP_102768862.1">
    <property type="nucleotide sequence ID" value="NZ_POSP01000003.1"/>
</dbReference>
<dbReference type="Gene3D" id="3.20.20.80">
    <property type="entry name" value="Glycosidases"/>
    <property type="match status" value="2"/>
</dbReference>
<reference evidence="11 12" key="1">
    <citation type="submission" date="2018-01" db="EMBL/GenBank/DDBJ databases">
        <title>Draft genome sequence of Paucibacter aquatile CR182 isolated from freshwater of the Nakdong River.</title>
        <authorList>
            <person name="Choi A."/>
            <person name="Chung E.J."/>
        </authorList>
    </citation>
    <scope>NUCLEOTIDE SEQUENCE [LARGE SCALE GENOMIC DNA]</scope>
    <source>
        <strain evidence="11 12">CR182</strain>
    </source>
</reference>
<keyword evidence="6" id="KW-0326">Glycosidase</keyword>
<dbReference type="PANTHER" id="PTHR22600">
    <property type="entry name" value="BETA-HEXOSAMINIDASE"/>
    <property type="match status" value="1"/>
</dbReference>
<dbReference type="SUPFAM" id="SSF51445">
    <property type="entry name" value="(Trans)glycosidases"/>
    <property type="match status" value="1"/>
</dbReference>
<evidence type="ECO:0000259" key="10">
    <source>
        <dbReference type="Pfam" id="PF14845"/>
    </source>
</evidence>
<protein>
    <recommendedName>
        <fullName evidence="3">beta-N-acetylhexosaminidase</fullName>
        <ecNumber evidence="3">3.2.1.52</ecNumber>
    </recommendedName>
    <alternativeName>
        <fullName evidence="7">Beta-N-acetylhexosaminidase</fullName>
    </alternativeName>
</protein>
<dbReference type="Pfam" id="PF14845">
    <property type="entry name" value="Glycohydro_20b2"/>
    <property type="match status" value="1"/>
</dbReference>
<dbReference type="InterPro" id="IPR029019">
    <property type="entry name" value="HEX_eukaryotic_N"/>
</dbReference>
<evidence type="ECO:0000256" key="1">
    <source>
        <dbReference type="ARBA" id="ARBA00001231"/>
    </source>
</evidence>
<comment type="catalytic activity">
    <reaction evidence="1">
        <text>Hydrolysis of terminal non-reducing N-acetyl-D-hexosamine residues in N-acetyl-beta-D-hexosaminides.</text>
        <dbReference type="EC" id="3.2.1.52"/>
    </reaction>
</comment>
<feature type="domain" description="Beta-hexosaminidase eukaryotic type N-terminal" evidence="10">
    <location>
        <begin position="84"/>
        <end position="133"/>
    </location>
</feature>
<dbReference type="InterPro" id="IPR025705">
    <property type="entry name" value="Beta_hexosaminidase_sua/sub"/>
</dbReference>
<sequence>MSIAFMDEGEAAAAADLKPLKPLQTWGHSLVPWPAELKGRTGELPLAGWCCPEEGPLALRALARRLLPDLQTTAAAEGKVWLRLEISDTSPAIPQLGDDESYRLEIATAEGEIRLSAPRLWGAQHGLHTLSQLRHGALLAGRTTLPGLRIEDAPRHPWRGLLVDVARRPLPFETLTRLLDGMAAARLNVLHWHVCDDQAWRLASDRHPELAARAGAGFSYSLDQARSLVAQAAERGIRVVPELDLPGHCWALGLARPDLLCPPAPQQAQRGFGIFGAAVDPRQEALYDFIASLLDEWAEVFPDAFVHIGGDELTPEPWRRLGLPLAETQSGYVRRMAELLAARGKRLVGWDELRGPGLPEAAVLQCWRGAAALQADDAPGQDLTLALLRSAGFYLDQFHSAAFHWRTPLSQPAPPSPPLAPGAARWRLQAALTLHLLQAELRCDARGRAQLLLQAQGPGSLHNEVPLHTLSIEGTGTADLPWRLRARGDCDLGELELWCTVVAQGPGEGVLRLGNLRHRCTLQALEPTEDEAAARATTHIAPRPRLLGGEAALWSELVAPAQLDLRLWPRLLAVAERLWSDPAPEAAALESTLPTRLGAAQAWAEQHVGVQARASMQRAWAALCEGDAGDALSLAGLAALLEPAGGYARHHDKKREGRYHLDEPLNRLADALPAESAWALRLNQISLPDACAQLQRCREALPEWQALLQRHARLRPLLPLLPTLAALLDLGLRLWQDLAPGALPAAERAQAQATLHAAAQMVDELVPALVQALQTRLDAL</sequence>
<evidence type="ECO:0000256" key="6">
    <source>
        <dbReference type="ARBA" id="ARBA00023295"/>
    </source>
</evidence>
<dbReference type="OrthoDB" id="9763537at2"/>
<dbReference type="EMBL" id="POSP01000003">
    <property type="protein sequence ID" value="PND38945.1"/>
    <property type="molecule type" value="Genomic_DNA"/>
</dbReference>
<evidence type="ECO:0000256" key="3">
    <source>
        <dbReference type="ARBA" id="ARBA00012663"/>
    </source>
</evidence>
<dbReference type="GO" id="GO:0005886">
    <property type="term" value="C:plasma membrane"/>
    <property type="evidence" value="ECO:0007669"/>
    <property type="project" value="TreeGrafter"/>
</dbReference>
<keyword evidence="12" id="KW-1185">Reference proteome</keyword>
<dbReference type="EC" id="3.2.1.52" evidence="3"/>
<name>A0A2N8KZR4_9BURK</name>
<dbReference type="InterPro" id="IPR015883">
    <property type="entry name" value="Glyco_hydro_20_cat"/>
</dbReference>
<keyword evidence="5" id="KW-0325">Glycoprotein</keyword>
<dbReference type="GO" id="GO:0030203">
    <property type="term" value="P:glycosaminoglycan metabolic process"/>
    <property type="evidence" value="ECO:0007669"/>
    <property type="project" value="TreeGrafter"/>
</dbReference>
<feature type="domain" description="Glycoside hydrolase family 20 catalytic" evidence="9">
    <location>
        <begin position="156"/>
        <end position="401"/>
    </location>
</feature>
<keyword evidence="4" id="KW-0378">Hydrolase</keyword>
<evidence type="ECO:0000256" key="8">
    <source>
        <dbReference type="PIRSR" id="PIRSR625705-1"/>
    </source>
</evidence>
<comment type="similarity">
    <text evidence="2">Belongs to the glycosyl hydrolase 20 family.</text>
</comment>
<dbReference type="AlphaFoldDB" id="A0A2N8KZR4"/>
<dbReference type="PANTHER" id="PTHR22600:SF57">
    <property type="entry name" value="BETA-N-ACETYLHEXOSAMINIDASE"/>
    <property type="match status" value="1"/>
</dbReference>
<evidence type="ECO:0000256" key="2">
    <source>
        <dbReference type="ARBA" id="ARBA00006285"/>
    </source>
</evidence>
<dbReference type="GO" id="GO:0005975">
    <property type="term" value="P:carbohydrate metabolic process"/>
    <property type="evidence" value="ECO:0007669"/>
    <property type="project" value="InterPro"/>
</dbReference>
<dbReference type="Pfam" id="PF00728">
    <property type="entry name" value="Glyco_hydro_20"/>
    <property type="match status" value="2"/>
</dbReference>
<evidence type="ECO:0000256" key="7">
    <source>
        <dbReference type="ARBA" id="ARBA00030512"/>
    </source>
</evidence>
<organism evidence="11 12">
    <name type="scientific">Kinneretia aquatilis</name>
    <dbReference type="NCBI Taxonomy" id="2070761"/>
    <lineage>
        <taxon>Bacteria</taxon>
        <taxon>Pseudomonadati</taxon>
        <taxon>Pseudomonadota</taxon>
        <taxon>Betaproteobacteria</taxon>
        <taxon>Burkholderiales</taxon>
        <taxon>Sphaerotilaceae</taxon>
        <taxon>Roseateles</taxon>
    </lineage>
</organism>